<sequence>MAPSAAPAAAQSAAASANGTANAAGFAGFAKAQPGSSARAAGANLDVAAMLSEAARTRPPSAIRSLFPAELLPGMLSFLAGKPNPQTFPLSAITLTVAPAPGASAPVDVPISGAALAAGMQYGPTNGIRELNEWLVKWQERIHRRACPAVGTTARPGAGNWRVTIGQGSQDLLTKTFTALLNPGDSALIESPAYTGILPQLSTLKANLAPVASDAEGMCPKSLRSILASWHTSPATRSHPFPKFVYTTPTGANPAGTTASEQRKREVLAVVREYGVLLLEDDPYIFLGFEGLGEDPVTRDRGRSYFSLETDGREQAGDGFVARFDSFSKIIGGGLRIGVLTGPTALVDAVDLDTSSANLQPSGVAQAILLALLQHWGQDGLLQHVDRVASFYRDRRDAFEQHAHAILGSQGGQKAVAEWVKPVAGMFLWLRLKLPPAEGAPDGDSFALISEKAKAAGVLAVPGVAFMPDGSKTPYVRTSFSIIDEKDVAEAMRRLRSVVENAWAEQGLELP</sequence>
<evidence type="ECO:0000313" key="8">
    <source>
        <dbReference type="Proteomes" id="UP000245946"/>
    </source>
</evidence>
<dbReference type="GO" id="GO:0008483">
    <property type="term" value="F:transaminase activity"/>
    <property type="evidence" value="ECO:0007669"/>
    <property type="project" value="UniProtKB-KW"/>
</dbReference>
<evidence type="ECO:0000313" key="7">
    <source>
        <dbReference type="EMBL" id="PWN96774.1"/>
    </source>
</evidence>
<dbReference type="InterPro" id="IPR015424">
    <property type="entry name" value="PyrdxlP-dep_Trfase"/>
</dbReference>
<evidence type="ECO:0000256" key="4">
    <source>
        <dbReference type="ARBA" id="ARBA00022679"/>
    </source>
</evidence>
<dbReference type="GO" id="GO:0030170">
    <property type="term" value="F:pyridoxal phosphate binding"/>
    <property type="evidence" value="ECO:0007669"/>
    <property type="project" value="InterPro"/>
</dbReference>
<gene>
    <name evidence="7" type="ORF">FA09DRAFT_310474</name>
</gene>
<evidence type="ECO:0000256" key="5">
    <source>
        <dbReference type="ARBA" id="ARBA00022898"/>
    </source>
</evidence>
<feature type="domain" description="Aminotransferase class I/classII large" evidence="6">
    <location>
        <begin position="121"/>
        <end position="495"/>
    </location>
</feature>
<dbReference type="Gene3D" id="3.40.640.10">
    <property type="entry name" value="Type I PLP-dependent aspartate aminotransferase-like (Major domain)"/>
    <property type="match status" value="1"/>
</dbReference>
<dbReference type="STRING" id="58919.A0A316Z6T3"/>
<dbReference type="PANTHER" id="PTHR42790">
    <property type="entry name" value="AMINOTRANSFERASE"/>
    <property type="match status" value="1"/>
</dbReference>
<protein>
    <submittedName>
        <fullName evidence="7">PLP-dependent transferase</fullName>
    </submittedName>
</protein>
<reference evidence="7 8" key="1">
    <citation type="journal article" date="2018" name="Mol. Biol. Evol.">
        <title>Broad Genomic Sampling Reveals a Smut Pathogenic Ancestry of the Fungal Clade Ustilaginomycotina.</title>
        <authorList>
            <person name="Kijpornyongpan T."/>
            <person name="Mondo S.J."/>
            <person name="Barry K."/>
            <person name="Sandor L."/>
            <person name="Lee J."/>
            <person name="Lipzen A."/>
            <person name="Pangilinan J."/>
            <person name="LaButti K."/>
            <person name="Hainaut M."/>
            <person name="Henrissat B."/>
            <person name="Grigoriev I.V."/>
            <person name="Spatafora J.W."/>
            <person name="Aime M.C."/>
        </authorList>
    </citation>
    <scope>NUCLEOTIDE SEQUENCE [LARGE SCALE GENOMIC DNA]</scope>
    <source>
        <strain evidence="7 8">MCA 4186</strain>
    </source>
</reference>
<dbReference type="OrthoDB" id="691673at2759"/>
<evidence type="ECO:0000256" key="2">
    <source>
        <dbReference type="ARBA" id="ARBA00007441"/>
    </source>
</evidence>
<evidence type="ECO:0000256" key="1">
    <source>
        <dbReference type="ARBA" id="ARBA00001933"/>
    </source>
</evidence>
<dbReference type="GO" id="GO:1901605">
    <property type="term" value="P:alpha-amino acid metabolic process"/>
    <property type="evidence" value="ECO:0007669"/>
    <property type="project" value="TreeGrafter"/>
</dbReference>
<dbReference type="PANTHER" id="PTHR42790:SF19">
    <property type="entry name" value="KYNURENINE_ALPHA-AMINOADIPATE AMINOTRANSFERASE, MITOCHONDRIAL"/>
    <property type="match status" value="1"/>
</dbReference>
<dbReference type="Pfam" id="PF00155">
    <property type="entry name" value="Aminotran_1_2"/>
    <property type="match status" value="1"/>
</dbReference>
<evidence type="ECO:0000256" key="3">
    <source>
        <dbReference type="ARBA" id="ARBA00022576"/>
    </source>
</evidence>
<dbReference type="RefSeq" id="XP_025597053.1">
    <property type="nucleotide sequence ID" value="XM_025740630.1"/>
</dbReference>
<dbReference type="SUPFAM" id="SSF53383">
    <property type="entry name" value="PLP-dependent transferases"/>
    <property type="match status" value="1"/>
</dbReference>
<evidence type="ECO:0000259" key="6">
    <source>
        <dbReference type="Pfam" id="PF00155"/>
    </source>
</evidence>
<dbReference type="AlphaFoldDB" id="A0A316Z6T3"/>
<name>A0A316Z6T3_9BASI</name>
<accession>A0A316Z6T3</accession>
<dbReference type="Proteomes" id="UP000245946">
    <property type="component" value="Unassembled WGS sequence"/>
</dbReference>
<dbReference type="InterPro" id="IPR015421">
    <property type="entry name" value="PyrdxlP-dep_Trfase_major"/>
</dbReference>
<dbReference type="InterPro" id="IPR050859">
    <property type="entry name" value="Class-I_PLP-dep_aminotransf"/>
</dbReference>
<keyword evidence="8" id="KW-1185">Reference proteome</keyword>
<proteinExistence type="inferred from homology"/>
<dbReference type="InterPro" id="IPR004839">
    <property type="entry name" value="Aminotransferase_I/II_large"/>
</dbReference>
<keyword evidence="4 7" id="KW-0808">Transferase</keyword>
<keyword evidence="5" id="KW-0663">Pyridoxal phosphate</keyword>
<organism evidence="7 8">
    <name type="scientific">Tilletiopsis washingtonensis</name>
    <dbReference type="NCBI Taxonomy" id="58919"/>
    <lineage>
        <taxon>Eukaryota</taxon>
        <taxon>Fungi</taxon>
        <taxon>Dikarya</taxon>
        <taxon>Basidiomycota</taxon>
        <taxon>Ustilaginomycotina</taxon>
        <taxon>Exobasidiomycetes</taxon>
        <taxon>Entylomatales</taxon>
        <taxon>Entylomatales incertae sedis</taxon>
        <taxon>Tilletiopsis</taxon>
    </lineage>
</organism>
<dbReference type="GeneID" id="37268176"/>
<keyword evidence="3" id="KW-0032">Aminotransferase</keyword>
<comment type="similarity">
    <text evidence="2">Belongs to the class-I pyridoxal-phosphate-dependent aminotransferase family.</text>
</comment>
<dbReference type="EMBL" id="KZ819298">
    <property type="protein sequence ID" value="PWN96774.1"/>
    <property type="molecule type" value="Genomic_DNA"/>
</dbReference>
<dbReference type="CDD" id="cd00609">
    <property type="entry name" value="AAT_like"/>
    <property type="match status" value="1"/>
</dbReference>
<comment type="cofactor">
    <cofactor evidence="1">
        <name>pyridoxal 5'-phosphate</name>
        <dbReference type="ChEBI" id="CHEBI:597326"/>
    </cofactor>
</comment>